<dbReference type="AlphaFoldDB" id="A0A6J7EFK3"/>
<feature type="compositionally biased region" description="Basic and acidic residues" evidence="1">
    <location>
        <begin position="1"/>
        <end position="17"/>
    </location>
</feature>
<sequence>MRDVATDDGQGREDVHRGVGRGVAEVVRGGPDAGPAAVFFEGHHAGGQTTTTKEELARGNESLIDFESPVTLAHLLQPKKLLYVHSVAR</sequence>
<evidence type="ECO:0000256" key="1">
    <source>
        <dbReference type="SAM" id="MobiDB-lite"/>
    </source>
</evidence>
<name>A0A6J7EFK3_9ZZZZ</name>
<proteinExistence type="predicted"/>
<evidence type="ECO:0000313" key="2">
    <source>
        <dbReference type="EMBL" id="CAB4878533.1"/>
    </source>
</evidence>
<gene>
    <name evidence="2" type="ORF">UFOPK3381_01218</name>
</gene>
<dbReference type="EMBL" id="CAFBLN010000083">
    <property type="protein sequence ID" value="CAB4878533.1"/>
    <property type="molecule type" value="Genomic_DNA"/>
</dbReference>
<feature type="region of interest" description="Disordered" evidence="1">
    <location>
        <begin position="1"/>
        <end position="27"/>
    </location>
</feature>
<organism evidence="2">
    <name type="scientific">freshwater metagenome</name>
    <dbReference type="NCBI Taxonomy" id="449393"/>
    <lineage>
        <taxon>unclassified sequences</taxon>
        <taxon>metagenomes</taxon>
        <taxon>ecological metagenomes</taxon>
    </lineage>
</organism>
<accession>A0A6J7EFK3</accession>
<reference evidence="2" key="1">
    <citation type="submission" date="2020-05" db="EMBL/GenBank/DDBJ databases">
        <authorList>
            <person name="Chiriac C."/>
            <person name="Salcher M."/>
            <person name="Ghai R."/>
            <person name="Kavagutti S V."/>
        </authorList>
    </citation>
    <scope>NUCLEOTIDE SEQUENCE</scope>
</reference>
<protein>
    <submittedName>
        <fullName evidence="2">Unannotated protein</fullName>
    </submittedName>
</protein>